<reference evidence="1 2" key="1">
    <citation type="submission" date="2024-04" db="EMBL/GenBank/DDBJ databases">
        <authorList>
            <person name="Fracassetti M."/>
        </authorList>
    </citation>
    <scope>NUCLEOTIDE SEQUENCE [LARGE SCALE GENOMIC DNA]</scope>
</reference>
<dbReference type="AlphaFoldDB" id="A0AAV2DI24"/>
<accession>A0AAV2DI24</accession>
<dbReference type="EMBL" id="OZ034815">
    <property type="protein sequence ID" value="CAL1372522.1"/>
    <property type="molecule type" value="Genomic_DNA"/>
</dbReference>
<evidence type="ECO:0000313" key="2">
    <source>
        <dbReference type="Proteomes" id="UP001497516"/>
    </source>
</evidence>
<name>A0AAV2DI24_9ROSI</name>
<dbReference type="Proteomes" id="UP001497516">
    <property type="component" value="Chromosome 2"/>
</dbReference>
<sequence length="100" mass="10886">MEPWCYTVSSAHLALGPAAEIHYSPHRLVVSPFLLPSRFSLPTTAHGKKTAFLAGIGSPELPGVPFRSPPSGSFFPSLPATLISVRSFPSHSYSPRWKRI</sequence>
<gene>
    <name evidence="1" type="ORF">LTRI10_LOCUS14523</name>
</gene>
<proteinExistence type="predicted"/>
<protein>
    <submittedName>
        <fullName evidence="1">Uncharacterized protein</fullName>
    </submittedName>
</protein>
<keyword evidence="2" id="KW-1185">Reference proteome</keyword>
<evidence type="ECO:0000313" key="1">
    <source>
        <dbReference type="EMBL" id="CAL1372522.1"/>
    </source>
</evidence>
<organism evidence="1 2">
    <name type="scientific">Linum trigynum</name>
    <dbReference type="NCBI Taxonomy" id="586398"/>
    <lineage>
        <taxon>Eukaryota</taxon>
        <taxon>Viridiplantae</taxon>
        <taxon>Streptophyta</taxon>
        <taxon>Embryophyta</taxon>
        <taxon>Tracheophyta</taxon>
        <taxon>Spermatophyta</taxon>
        <taxon>Magnoliopsida</taxon>
        <taxon>eudicotyledons</taxon>
        <taxon>Gunneridae</taxon>
        <taxon>Pentapetalae</taxon>
        <taxon>rosids</taxon>
        <taxon>fabids</taxon>
        <taxon>Malpighiales</taxon>
        <taxon>Linaceae</taxon>
        <taxon>Linum</taxon>
    </lineage>
</organism>